<feature type="domain" description="Mediator complex subunit 16 C-terminal" evidence="8">
    <location>
        <begin position="789"/>
        <end position="854"/>
    </location>
</feature>
<dbReference type="Pfam" id="PF20719">
    <property type="entry name" value="Med16_C"/>
    <property type="match status" value="1"/>
</dbReference>
<dbReference type="GO" id="GO:0016592">
    <property type="term" value="C:mediator complex"/>
    <property type="evidence" value="ECO:0007669"/>
    <property type="project" value="TreeGrafter"/>
</dbReference>
<feature type="region of interest" description="Disordered" evidence="7">
    <location>
        <begin position="1"/>
        <end position="28"/>
    </location>
</feature>
<keyword evidence="3" id="KW-0805">Transcription regulation</keyword>
<name>A0A1X2H2C0_SYNRA</name>
<dbReference type="EMBL" id="MCGN01000010">
    <property type="protein sequence ID" value="ORY91954.1"/>
    <property type="molecule type" value="Genomic_DNA"/>
</dbReference>
<organism evidence="9 10">
    <name type="scientific">Syncephalastrum racemosum</name>
    <name type="common">Filamentous fungus</name>
    <dbReference type="NCBI Taxonomy" id="13706"/>
    <lineage>
        <taxon>Eukaryota</taxon>
        <taxon>Fungi</taxon>
        <taxon>Fungi incertae sedis</taxon>
        <taxon>Mucoromycota</taxon>
        <taxon>Mucoromycotina</taxon>
        <taxon>Mucoromycetes</taxon>
        <taxon>Mucorales</taxon>
        <taxon>Syncephalastraceae</taxon>
        <taxon>Syncephalastrum</taxon>
    </lineage>
</organism>
<sequence length="855" mass="95599">MVVDTLRDAIPKKRRKLESPTARPAPARYPPSFVRAALLFRQAPQCLTTSCHSVAVTVPPKPNPPGVHAITGEHYTLDLPNKEGTLNKTPIRLAEQYHDQNIITHLQWNQRGTTLASADETGKVALWGLGSSVQNWSMTFDVNLHQPLAAFLWLNTDRLYTLSESDGQDQFTRDKLLGPRNPYGYLAFITTTVRGDVSVHYQRGGSVFSSFSTTLPGTVRLDGCRPDMGCFEMDLANMDNRQRISHAAIDFDKDGNILLATYTDDVQDHAVHIYKITIRFPRRHGQGGILCQKVAKLGLATPATLSQLDVSFELTQALTHVGLARGRSGMELTLAFSNKTKDDDAFSSFLARWSLQTAMSDIDSMIAPEMTLQYLAGFSIPDCFVSYVTHSQLGTLAVGLSDGSVHLEYKNDGDHGLLKSTSSESSIGPQFWMALKPQKYLDGNSDAVAGISFSPNETHIMCVYSSGIFTTTRVTDDVNENTLLDHRNTVEKRIKLSLVNNSEDLDVISELVRLEHVSKDQDIAQGVIAASIRAFEAFCKSDEADQFSVSSSADKLQDLNLPQRGRAFGLALGTYKRLANRSIQYTNLSKAIQIPVILECFVGSCTSPYNEVTDILDSPSKSEKQLEFDLDSLWSLVSLTTWTFEFTRWILREWNVLFNCKRPKNSKYADITARPVHAVLLVHRPTRVALRRTLKMIQQFIQFMGTSPLELTRLPESAPLLRRYASTILQNEPVTLDDMLAFLLALDDLEETDEWPLLLSSKLPAAQLDKMRAVSASHRDKCAQPAIYLERDHDYRLDVIRKQRIPASMKHVRCCVRCQQLSLPMSSTPESTDPCSHALWYKSMGRRCICGGFFT</sequence>
<dbReference type="SMART" id="SM00320">
    <property type="entry name" value="WD40"/>
    <property type="match status" value="2"/>
</dbReference>
<comment type="caution">
    <text evidence="9">The sequence shown here is derived from an EMBL/GenBank/DDBJ whole genome shotgun (WGS) entry which is preliminary data.</text>
</comment>
<evidence type="ECO:0000256" key="4">
    <source>
        <dbReference type="ARBA" id="ARBA00023159"/>
    </source>
</evidence>
<dbReference type="InterPro" id="IPR036322">
    <property type="entry name" value="WD40_repeat_dom_sf"/>
</dbReference>
<dbReference type="PANTHER" id="PTHR13224">
    <property type="entry name" value="THYROID HORMONE RECEPTOR-ASSOCIATED PROTEIN-RELATED"/>
    <property type="match status" value="1"/>
</dbReference>
<evidence type="ECO:0000256" key="6">
    <source>
        <dbReference type="ARBA" id="ARBA00023242"/>
    </source>
</evidence>
<dbReference type="OrthoDB" id="4139168at2759"/>
<gene>
    <name evidence="9" type="ORF">BCR43DRAFT_497544</name>
</gene>
<comment type="similarity">
    <text evidence="2">Belongs to the Mediator complex subunit 16 family.</text>
</comment>
<dbReference type="InterPro" id="IPR048338">
    <property type="entry name" value="Mediator_Med16"/>
</dbReference>
<dbReference type="OMA" id="VSELACM"/>
<keyword evidence="5" id="KW-0804">Transcription</keyword>
<evidence type="ECO:0000256" key="1">
    <source>
        <dbReference type="ARBA" id="ARBA00004123"/>
    </source>
</evidence>
<evidence type="ECO:0000256" key="5">
    <source>
        <dbReference type="ARBA" id="ARBA00023163"/>
    </source>
</evidence>
<evidence type="ECO:0000313" key="10">
    <source>
        <dbReference type="Proteomes" id="UP000242180"/>
    </source>
</evidence>
<evidence type="ECO:0000259" key="8">
    <source>
        <dbReference type="Pfam" id="PF20719"/>
    </source>
</evidence>
<keyword evidence="4" id="KW-0010">Activator</keyword>
<dbReference type="InParanoid" id="A0A1X2H2C0"/>
<evidence type="ECO:0000256" key="3">
    <source>
        <dbReference type="ARBA" id="ARBA00023015"/>
    </source>
</evidence>
<dbReference type="PANTHER" id="PTHR13224:SF6">
    <property type="entry name" value="MEDIATOR OF RNA POLYMERASE II TRANSCRIPTION SUBUNIT 16"/>
    <property type="match status" value="1"/>
</dbReference>
<keyword evidence="6" id="KW-0539">Nucleus</keyword>
<proteinExistence type="inferred from homology"/>
<keyword evidence="10" id="KW-1185">Reference proteome</keyword>
<feature type="compositionally biased region" description="Basic and acidic residues" evidence="7">
    <location>
        <begin position="1"/>
        <end position="11"/>
    </location>
</feature>
<dbReference type="STRING" id="13706.A0A1X2H2C0"/>
<accession>A0A1X2H2C0</accession>
<evidence type="ECO:0000256" key="7">
    <source>
        <dbReference type="SAM" id="MobiDB-lite"/>
    </source>
</evidence>
<protein>
    <recommendedName>
        <fullName evidence="8">Mediator complex subunit 16 C-terminal domain-containing protein</fullName>
    </recommendedName>
</protein>
<dbReference type="AlphaFoldDB" id="A0A1X2H2C0"/>
<dbReference type="SUPFAM" id="SSF50978">
    <property type="entry name" value="WD40 repeat-like"/>
    <property type="match status" value="1"/>
</dbReference>
<dbReference type="GO" id="GO:0045893">
    <property type="term" value="P:positive regulation of DNA-templated transcription"/>
    <property type="evidence" value="ECO:0007669"/>
    <property type="project" value="TreeGrafter"/>
</dbReference>
<reference evidence="9 10" key="1">
    <citation type="submission" date="2016-07" db="EMBL/GenBank/DDBJ databases">
        <title>Pervasive Adenine N6-methylation of Active Genes in Fungi.</title>
        <authorList>
            <consortium name="DOE Joint Genome Institute"/>
            <person name="Mondo S.J."/>
            <person name="Dannebaum R.O."/>
            <person name="Kuo R.C."/>
            <person name="Labutti K."/>
            <person name="Haridas S."/>
            <person name="Kuo A."/>
            <person name="Salamov A."/>
            <person name="Ahrendt S.R."/>
            <person name="Lipzen A."/>
            <person name="Sullivan W."/>
            <person name="Andreopoulos W.B."/>
            <person name="Clum A."/>
            <person name="Lindquist E."/>
            <person name="Daum C."/>
            <person name="Ramamoorthy G.K."/>
            <person name="Gryganskyi A."/>
            <person name="Culley D."/>
            <person name="Magnuson J.K."/>
            <person name="James T.Y."/>
            <person name="O'Malley M.A."/>
            <person name="Stajich J.E."/>
            <person name="Spatafora J.W."/>
            <person name="Visel A."/>
            <person name="Grigoriev I.V."/>
        </authorList>
    </citation>
    <scope>NUCLEOTIDE SEQUENCE [LARGE SCALE GENOMIC DNA]</scope>
    <source>
        <strain evidence="9 10">NRRL 2496</strain>
    </source>
</reference>
<dbReference type="InterPro" id="IPR001680">
    <property type="entry name" value="WD40_rpt"/>
</dbReference>
<evidence type="ECO:0000313" key="9">
    <source>
        <dbReference type="EMBL" id="ORY91954.1"/>
    </source>
</evidence>
<dbReference type="Proteomes" id="UP000242180">
    <property type="component" value="Unassembled WGS sequence"/>
</dbReference>
<comment type="subcellular location">
    <subcellularLocation>
        <location evidence="1">Nucleus</location>
    </subcellularLocation>
</comment>
<dbReference type="InterPro" id="IPR048339">
    <property type="entry name" value="Mediator_Med16_C"/>
</dbReference>
<evidence type="ECO:0000256" key="2">
    <source>
        <dbReference type="ARBA" id="ARBA00006543"/>
    </source>
</evidence>